<dbReference type="Proteomes" id="UP000472273">
    <property type="component" value="Unplaced"/>
</dbReference>
<evidence type="ECO:0000256" key="8">
    <source>
        <dbReference type="PROSITE-ProRule" id="PRU00723"/>
    </source>
</evidence>
<keyword evidence="4" id="KW-0539">Nucleus</keyword>
<evidence type="ECO:0000256" key="7">
    <source>
        <dbReference type="ARBA" id="ARBA00042384"/>
    </source>
</evidence>
<evidence type="ECO:0000256" key="3">
    <source>
        <dbReference type="ARBA" id="ARBA00023132"/>
    </source>
</evidence>
<dbReference type="GO" id="GO:0005049">
    <property type="term" value="F:nuclear export signal receptor activity"/>
    <property type="evidence" value="ECO:0007669"/>
    <property type="project" value="Ensembl"/>
</dbReference>
<dbReference type="PANTHER" id="PTHR46527">
    <property type="entry name" value="NUCLEOPORIN-LIKE PROTEIN 2"/>
    <property type="match status" value="1"/>
</dbReference>
<gene>
    <name evidence="11" type="primary">NUP42</name>
</gene>
<feature type="domain" description="C3H1-type" evidence="10">
    <location>
        <begin position="9"/>
        <end position="29"/>
    </location>
</feature>
<dbReference type="GO" id="GO:0005643">
    <property type="term" value="C:nuclear pore"/>
    <property type="evidence" value="ECO:0007669"/>
    <property type="project" value="UniProtKB-SubCell"/>
</dbReference>
<dbReference type="Ensembl" id="ENSPTXT00000020809.1">
    <property type="protein sequence ID" value="ENSPTXP00000020193.1"/>
    <property type="gene ID" value="ENSPTXG00000013972.1"/>
</dbReference>
<dbReference type="PROSITE" id="PS50103">
    <property type="entry name" value="ZF_C3H1"/>
    <property type="match status" value="1"/>
</dbReference>
<proteinExistence type="predicted"/>
<evidence type="ECO:0000256" key="6">
    <source>
        <dbReference type="ARBA" id="ARBA00039886"/>
    </source>
</evidence>
<keyword evidence="12" id="KW-1185">Reference proteome</keyword>
<feature type="compositionally biased region" description="Polar residues" evidence="9">
    <location>
        <begin position="213"/>
        <end position="223"/>
    </location>
</feature>
<feature type="zinc finger region" description="C3H1-type" evidence="8">
    <location>
        <begin position="9"/>
        <end position="29"/>
    </location>
</feature>
<evidence type="ECO:0000259" key="10">
    <source>
        <dbReference type="PROSITE" id="PS50103"/>
    </source>
</evidence>
<keyword evidence="3" id="KW-0906">Nuclear pore complex</keyword>
<protein>
    <recommendedName>
        <fullName evidence="6">Nucleoporin NUP42</fullName>
    </recommendedName>
    <alternativeName>
        <fullName evidence="7">Nucleoporin-like protein 2</fullName>
    </alternativeName>
</protein>
<dbReference type="GO" id="GO:0005654">
    <property type="term" value="C:nucleoplasm"/>
    <property type="evidence" value="ECO:0007669"/>
    <property type="project" value="Ensembl"/>
</dbReference>
<dbReference type="GO" id="GO:0006611">
    <property type="term" value="P:protein export from nucleus"/>
    <property type="evidence" value="ECO:0007669"/>
    <property type="project" value="Ensembl"/>
</dbReference>
<keyword evidence="8" id="KW-0479">Metal-binding</keyword>
<dbReference type="GeneTree" id="ENSGT00390000000118"/>
<evidence type="ECO:0000313" key="11">
    <source>
        <dbReference type="Ensembl" id="ENSPTXP00000020193.1"/>
    </source>
</evidence>
<evidence type="ECO:0000256" key="1">
    <source>
        <dbReference type="ARBA" id="ARBA00004335"/>
    </source>
</evidence>
<evidence type="ECO:0000256" key="2">
    <source>
        <dbReference type="ARBA" id="ARBA00004567"/>
    </source>
</evidence>
<keyword evidence="3" id="KW-0653">Protein transport</keyword>
<sequence length="395" mass="43492">MTTWSKMDQFFNFGNCRFGDRCWYEHPRGGRGSQAFDQSSGTEGIWVRRGAGGGQQHYSLSTQASNYSKSSKWKSNKDPISSDFSQNRFAALDSSEHVNNDNKPEEEKLSEIIMKDMEIWESSGQWMFSSYSPMKEKSNISGFSDFLPEELRLGYYICKANNSTQAYVSSVQQLASQWKGRLHELKNATPTTKTAMELKNVTSHQSPPFGFERQQTLPSRTSSFPTDTWNSVQNFSFKSPESAAVSSGSLTDVQGAVLLSAAPSTFGFSMPDSSGSSFSFNMATTSDGIGTPTFSGFGKPFSANFSPDTTSATVFRKAIAPPAFSSTYTLFGESAHSLASNITGTSPAIPTFGSSEELFTPQFQLSTEELKQFEATKFVLGKIPLRPPPMEFLNM</sequence>
<dbReference type="InterPro" id="IPR051767">
    <property type="entry name" value="Nucleoporin_NUP42"/>
</dbReference>
<comment type="subcellular location">
    <subcellularLocation>
        <location evidence="1">Nucleus membrane</location>
        <topology evidence="1">Peripheral membrane protein</topology>
        <orientation evidence="1">Cytoplasmic side</orientation>
    </subcellularLocation>
    <subcellularLocation>
        <location evidence="2">Nucleus</location>
        <location evidence="2">Nuclear pore complex</location>
    </subcellularLocation>
</comment>
<dbReference type="PANTHER" id="PTHR46527:SF1">
    <property type="entry name" value="NUCLEOPORIN NUP42"/>
    <property type="match status" value="1"/>
</dbReference>
<dbReference type="GO" id="GO:0031965">
    <property type="term" value="C:nuclear membrane"/>
    <property type="evidence" value="ECO:0007669"/>
    <property type="project" value="UniProtKB-SubCell"/>
</dbReference>
<evidence type="ECO:0000256" key="5">
    <source>
        <dbReference type="ARBA" id="ARBA00037262"/>
    </source>
</evidence>
<reference evidence="11" key="2">
    <citation type="submission" date="2025-09" db="UniProtKB">
        <authorList>
            <consortium name="Ensembl"/>
        </authorList>
    </citation>
    <scope>IDENTIFICATION</scope>
</reference>
<evidence type="ECO:0000256" key="4">
    <source>
        <dbReference type="ARBA" id="ARBA00023242"/>
    </source>
</evidence>
<keyword evidence="8" id="KW-0862">Zinc</keyword>
<evidence type="ECO:0000313" key="12">
    <source>
        <dbReference type="Proteomes" id="UP000472273"/>
    </source>
</evidence>
<keyword evidence="8" id="KW-0863">Zinc-finger</keyword>
<evidence type="ECO:0000256" key="9">
    <source>
        <dbReference type="SAM" id="MobiDB-lite"/>
    </source>
</evidence>
<organism evidence="11 12">
    <name type="scientific">Pseudonaja textilis</name>
    <name type="common">Eastern brown snake</name>
    <dbReference type="NCBI Taxonomy" id="8673"/>
    <lineage>
        <taxon>Eukaryota</taxon>
        <taxon>Metazoa</taxon>
        <taxon>Chordata</taxon>
        <taxon>Craniata</taxon>
        <taxon>Vertebrata</taxon>
        <taxon>Euteleostomi</taxon>
        <taxon>Lepidosauria</taxon>
        <taxon>Squamata</taxon>
        <taxon>Bifurcata</taxon>
        <taxon>Unidentata</taxon>
        <taxon>Episquamata</taxon>
        <taxon>Toxicofera</taxon>
        <taxon>Serpentes</taxon>
        <taxon>Colubroidea</taxon>
        <taxon>Elapidae</taxon>
        <taxon>Hydrophiinae</taxon>
        <taxon>Pseudonaja</taxon>
    </lineage>
</organism>
<dbReference type="InterPro" id="IPR000571">
    <property type="entry name" value="Znf_CCCH"/>
</dbReference>
<name>A0A670ZDZ6_PSETE</name>
<dbReference type="AlphaFoldDB" id="A0A670ZDZ6"/>
<reference evidence="11" key="1">
    <citation type="submission" date="2025-08" db="UniProtKB">
        <authorList>
            <consortium name="Ensembl"/>
        </authorList>
    </citation>
    <scope>IDENTIFICATION</scope>
</reference>
<dbReference type="GO" id="GO:0008270">
    <property type="term" value="F:zinc ion binding"/>
    <property type="evidence" value="ECO:0007669"/>
    <property type="project" value="UniProtKB-KW"/>
</dbReference>
<dbReference type="OMA" id="CHNEHFD"/>
<dbReference type="GO" id="GO:0005829">
    <property type="term" value="C:cytosol"/>
    <property type="evidence" value="ECO:0007669"/>
    <property type="project" value="Ensembl"/>
</dbReference>
<accession>A0A670ZDZ6</accession>
<feature type="region of interest" description="Disordered" evidence="9">
    <location>
        <begin position="203"/>
        <end position="223"/>
    </location>
</feature>
<keyword evidence="3" id="KW-0813">Transport</keyword>
<keyword evidence="3" id="KW-0509">mRNA transport</keyword>
<comment type="function">
    <text evidence="5">Required for the export of mRNAs containing poly(A) tails from the nucleus into the cytoplasm.</text>
</comment>
<keyword evidence="3" id="KW-0811">Translocation</keyword>